<evidence type="ECO:0000256" key="1">
    <source>
        <dbReference type="ARBA" id="ARBA00022723"/>
    </source>
</evidence>
<evidence type="ECO:0000256" key="4">
    <source>
        <dbReference type="ARBA" id="ARBA00022833"/>
    </source>
</evidence>
<keyword evidence="5" id="KW-0539">Nucleus</keyword>
<evidence type="ECO:0000256" key="5">
    <source>
        <dbReference type="ARBA" id="ARBA00023242"/>
    </source>
</evidence>
<evidence type="ECO:0000313" key="9">
    <source>
        <dbReference type="EMBL" id="NXQ54973.1"/>
    </source>
</evidence>
<dbReference type="OrthoDB" id="9390457at2759"/>
<proteinExistence type="predicted"/>
<organism evidence="9 10">
    <name type="scientific">Anthoscopus minutus</name>
    <name type="common">Southern penduline-tit</name>
    <dbReference type="NCBI Taxonomy" id="156561"/>
    <lineage>
        <taxon>Eukaryota</taxon>
        <taxon>Metazoa</taxon>
        <taxon>Chordata</taxon>
        <taxon>Craniata</taxon>
        <taxon>Vertebrata</taxon>
        <taxon>Euteleostomi</taxon>
        <taxon>Archelosauria</taxon>
        <taxon>Archosauria</taxon>
        <taxon>Dinosauria</taxon>
        <taxon>Saurischia</taxon>
        <taxon>Theropoda</taxon>
        <taxon>Coelurosauria</taxon>
        <taxon>Aves</taxon>
        <taxon>Neognathae</taxon>
        <taxon>Neoaves</taxon>
        <taxon>Telluraves</taxon>
        <taxon>Australaves</taxon>
        <taxon>Passeriformes</taxon>
        <taxon>Paridae</taxon>
        <taxon>Anthoscopus</taxon>
    </lineage>
</organism>
<evidence type="ECO:0000256" key="7">
    <source>
        <dbReference type="SAM" id="MobiDB-lite"/>
    </source>
</evidence>
<feature type="non-terminal residue" evidence="9">
    <location>
        <position position="69"/>
    </location>
</feature>
<feature type="non-terminal residue" evidence="9">
    <location>
        <position position="1"/>
    </location>
</feature>
<dbReference type="InterPro" id="IPR013087">
    <property type="entry name" value="Znf_C2H2_type"/>
</dbReference>
<keyword evidence="3 6" id="KW-0863">Zinc-finger</keyword>
<keyword evidence="1" id="KW-0479">Metal-binding</keyword>
<evidence type="ECO:0000256" key="3">
    <source>
        <dbReference type="ARBA" id="ARBA00022771"/>
    </source>
</evidence>
<name>A0A7L2DYX1_ANTMN</name>
<feature type="region of interest" description="Disordered" evidence="7">
    <location>
        <begin position="1"/>
        <end position="37"/>
    </location>
</feature>
<feature type="compositionally biased region" description="Polar residues" evidence="7">
    <location>
        <begin position="1"/>
        <end position="11"/>
    </location>
</feature>
<keyword evidence="2" id="KW-0677">Repeat</keyword>
<evidence type="ECO:0000256" key="6">
    <source>
        <dbReference type="PROSITE-ProRule" id="PRU00042"/>
    </source>
</evidence>
<protein>
    <submittedName>
        <fullName evidence="9">ZN829 protein</fullName>
    </submittedName>
</protein>
<dbReference type="SUPFAM" id="SSF57667">
    <property type="entry name" value="beta-beta-alpha zinc fingers"/>
    <property type="match status" value="1"/>
</dbReference>
<evidence type="ECO:0000256" key="2">
    <source>
        <dbReference type="ARBA" id="ARBA00022737"/>
    </source>
</evidence>
<comment type="caution">
    <text evidence="9">The sequence shown here is derived from an EMBL/GenBank/DDBJ whole genome shotgun (WGS) entry which is preliminary data.</text>
</comment>
<keyword evidence="4" id="KW-0862">Zinc</keyword>
<feature type="domain" description="C2H2-type" evidence="8">
    <location>
        <begin position="45"/>
        <end position="69"/>
    </location>
</feature>
<sequence length="69" mass="7650">ESSLWSSSQQIHAGPSRKKRKTPNPEGKSQIFPDSESVSALRKIHECPECGKSFACSSHFSKHLRTHTG</sequence>
<accession>A0A7L2DYX1</accession>
<dbReference type="GO" id="GO:0008270">
    <property type="term" value="F:zinc ion binding"/>
    <property type="evidence" value="ECO:0007669"/>
    <property type="project" value="UniProtKB-KW"/>
</dbReference>
<dbReference type="InterPro" id="IPR036236">
    <property type="entry name" value="Znf_C2H2_sf"/>
</dbReference>
<evidence type="ECO:0000313" key="10">
    <source>
        <dbReference type="Proteomes" id="UP000554720"/>
    </source>
</evidence>
<dbReference type="AlphaFoldDB" id="A0A7L2DYX1"/>
<dbReference type="PROSITE" id="PS00028">
    <property type="entry name" value="ZINC_FINGER_C2H2_1"/>
    <property type="match status" value="1"/>
</dbReference>
<evidence type="ECO:0000259" key="8">
    <source>
        <dbReference type="PROSITE" id="PS50157"/>
    </source>
</evidence>
<reference evidence="9 10" key="1">
    <citation type="submission" date="2019-09" db="EMBL/GenBank/DDBJ databases">
        <title>Bird 10,000 Genomes (B10K) Project - Family phase.</title>
        <authorList>
            <person name="Zhang G."/>
        </authorList>
    </citation>
    <scope>NUCLEOTIDE SEQUENCE [LARGE SCALE GENOMIC DNA]</scope>
    <source>
        <strain evidence="9">B10K-DU-011-42</strain>
        <tissue evidence="9">Muscle</tissue>
    </source>
</reference>
<dbReference type="EMBL" id="VWYI01012359">
    <property type="protein sequence ID" value="NXQ54973.1"/>
    <property type="molecule type" value="Genomic_DNA"/>
</dbReference>
<keyword evidence="10" id="KW-1185">Reference proteome</keyword>
<dbReference type="FunFam" id="3.30.160.60:FF:000352">
    <property type="entry name" value="zinc finger protein 3 homolog"/>
    <property type="match status" value="1"/>
</dbReference>
<dbReference type="Proteomes" id="UP000554720">
    <property type="component" value="Unassembled WGS sequence"/>
</dbReference>
<dbReference type="Gene3D" id="3.30.160.60">
    <property type="entry name" value="Classic Zinc Finger"/>
    <property type="match status" value="1"/>
</dbReference>
<gene>
    <name evidence="9" type="primary">Znf829</name>
    <name evidence="9" type="ORF">ANTMIN_R14613</name>
</gene>
<dbReference type="PROSITE" id="PS50157">
    <property type="entry name" value="ZINC_FINGER_C2H2_2"/>
    <property type="match status" value="1"/>
</dbReference>